<evidence type="ECO:0000256" key="1">
    <source>
        <dbReference type="ARBA" id="ARBA00004496"/>
    </source>
</evidence>
<feature type="region of interest" description="Disordered" evidence="9">
    <location>
        <begin position="249"/>
        <end position="271"/>
    </location>
</feature>
<evidence type="ECO:0000256" key="9">
    <source>
        <dbReference type="SAM" id="MobiDB-lite"/>
    </source>
</evidence>
<comment type="subcellular location">
    <subcellularLocation>
        <location evidence="1">Cytoplasm</location>
    </subcellularLocation>
    <subcellularLocation>
        <location evidence="2">Golgi apparatus</location>
    </subcellularLocation>
</comment>
<dbReference type="VEuPathDB" id="VectorBase:ADAC002408"/>
<keyword evidence="5" id="KW-0963">Cytoplasm</keyword>
<proteinExistence type="inferred from homology"/>
<dbReference type="VEuPathDB" id="VectorBase:ADAR2_009205"/>
<dbReference type="EMBL" id="ADMH02000574">
    <property type="protein sequence ID" value="ETN65817.1"/>
    <property type="molecule type" value="Genomic_DNA"/>
</dbReference>
<dbReference type="GO" id="GO:0005794">
    <property type="term" value="C:Golgi apparatus"/>
    <property type="evidence" value="ECO:0007669"/>
    <property type="project" value="UniProtKB-SubCell"/>
</dbReference>
<dbReference type="AlphaFoldDB" id="W5JN70"/>
<evidence type="ECO:0000256" key="7">
    <source>
        <dbReference type="ARBA" id="ARBA00023054"/>
    </source>
</evidence>
<evidence type="ECO:0000256" key="3">
    <source>
        <dbReference type="ARBA" id="ARBA00005599"/>
    </source>
</evidence>
<evidence type="ECO:0000256" key="4">
    <source>
        <dbReference type="ARBA" id="ARBA00014130"/>
    </source>
</evidence>
<gene>
    <name evidence="10" type="ORF">AND_002408</name>
</gene>
<dbReference type="PANTHER" id="PTHR21470:SF2">
    <property type="entry name" value="RAB6-INTERACTING GOLGIN"/>
    <property type="match status" value="1"/>
</dbReference>
<comment type="similarity">
    <text evidence="3">Belongs to the GORAB family.</text>
</comment>
<evidence type="ECO:0000256" key="8">
    <source>
        <dbReference type="SAM" id="Coils"/>
    </source>
</evidence>
<reference evidence="11" key="4">
    <citation type="submission" date="2015-06" db="UniProtKB">
        <authorList>
            <consortium name="EnsemblMetazoa"/>
        </authorList>
    </citation>
    <scope>IDENTIFICATION</scope>
</reference>
<feature type="region of interest" description="Disordered" evidence="9">
    <location>
        <begin position="509"/>
        <end position="531"/>
    </location>
</feature>
<dbReference type="Proteomes" id="UP000000673">
    <property type="component" value="Unassembled WGS sequence"/>
</dbReference>
<dbReference type="HOGENOM" id="CLU_513112_0_0_1"/>
<reference evidence="10" key="2">
    <citation type="submission" date="2010-05" db="EMBL/GenBank/DDBJ databases">
        <authorList>
            <person name="Almeida L.G."/>
            <person name="Nicolas M.F."/>
            <person name="Souza R.C."/>
            <person name="Vasconcelos A.T.R."/>
        </authorList>
    </citation>
    <scope>NUCLEOTIDE SEQUENCE</scope>
</reference>
<evidence type="ECO:0000313" key="10">
    <source>
        <dbReference type="EMBL" id="ETN65817.1"/>
    </source>
</evidence>
<protein>
    <recommendedName>
        <fullName evidence="4">RAB6-interacting golgin</fullName>
    </recommendedName>
</protein>
<keyword evidence="7 8" id="KW-0175">Coiled coil</keyword>
<dbReference type="EnsemblMetazoa" id="ADAC002408-RA">
    <property type="protein sequence ID" value="ADAC002408-PA"/>
    <property type="gene ID" value="ADAC002408"/>
</dbReference>
<dbReference type="VEuPathDB" id="VectorBase:ADAR2_001070"/>
<dbReference type="eggNOG" id="ENOG502R60M">
    <property type="taxonomic scope" value="Eukaryota"/>
</dbReference>
<evidence type="ECO:0000256" key="6">
    <source>
        <dbReference type="ARBA" id="ARBA00023034"/>
    </source>
</evidence>
<dbReference type="PANTHER" id="PTHR21470">
    <property type="entry name" value="RAB6-INTERACTING PROTEIN GORAB"/>
    <property type="match status" value="1"/>
</dbReference>
<feature type="compositionally biased region" description="Low complexity" evidence="9">
    <location>
        <begin position="509"/>
        <end position="522"/>
    </location>
</feature>
<name>W5JN70_ANODA</name>
<keyword evidence="6" id="KW-0333">Golgi apparatus</keyword>
<keyword evidence="12" id="KW-1185">Reference proteome</keyword>
<reference evidence="10 12" key="1">
    <citation type="journal article" date="2010" name="BMC Genomics">
        <title>Combination of measures distinguishes pre-miRNAs from other stem-loops in the genome of the newly sequenced Anopheles darlingi.</title>
        <authorList>
            <person name="Mendes N.D."/>
            <person name="Freitas A.T."/>
            <person name="Vasconcelos A.T."/>
            <person name="Sagot M.F."/>
        </authorList>
    </citation>
    <scope>NUCLEOTIDE SEQUENCE</scope>
</reference>
<evidence type="ECO:0000313" key="12">
    <source>
        <dbReference type="Proteomes" id="UP000000673"/>
    </source>
</evidence>
<sequence>MANKANKDGVNFQQHLFYYQIGLCHQHKDREYSILYEGADSIYGAFDDVILKEEGPTPGLLFFQAKQVLDSNKVISLDDVFDMKKGIVKYMESYGSYLGNHQCQKDGTPNEAIYWTSQAIHESTTKRFLLPCQDTRLPLQSVGPAIKKYRIEDWKTLLLFDIAWKWAKICNPKAESKQSAEYICNAVANALAYEILEISEDDKVKFREGFLLEEPQYLASVKLRIVEVMSKQFVGFSDDDIFKITRQTSNPGRKSEEISRPHKKVPPGAVKFLPPPAVMENGNNLSTISCVDTSIYPNHPIQQAVAFKPLPSMIHAPEDESILVLPNPQQQQIPIRVLGPVLTPPNGAGGYAAAKPPVEEVVTPFKGMSLKDFEHQRKLMEEQNRQKRAILHKAIEQHAQKTAAEANKIQEIKTELNKLDSELASDVAILRKQIDAASVHFTNVEKNYLNIENLFLKAKVELHQALEKKEMLAEHLCTIISHNEERKAKRLSELMEKVGISVDGDFDDTMNSNNTLGSTNSNHAATPATPN</sequence>
<feature type="coiled-coil region" evidence="8">
    <location>
        <begin position="370"/>
        <end position="422"/>
    </location>
</feature>
<evidence type="ECO:0000256" key="5">
    <source>
        <dbReference type="ARBA" id="ARBA00022490"/>
    </source>
</evidence>
<accession>W5JN70</accession>
<reference evidence="10" key="3">
    <citation type="journal article" date="2013" name="Nucleic Acids Res.">
        <title>The genome of Anopheles darlingi, the main neotropical malaria vector.</title>
        <authorList>
            <person name="Marinotti O."/>
            <person name="Cerqueira G.C."/>
            <person name="de Almeida L.G."/>
            <person name="Ferro M.I."/>
            <person name="Loreto E.L."/>
            <person name="Zaha A."/>
            <person name="Teixeira S.M."/>
            <person name="Wespiser A.R."/>
            <person name="Almeida E Silva A."/>
            <person name="Schlindwein A.D."/>
            <person name="Pacheco A.C."/>
            <person name="Silva A.L."/>
            <person name="Graveley B.R."/>
            <person name="Walenz B.P."/>
            <person name="Lima Bde A."/>
            <person name="Ribeiro C.A."/>
            <person name="Nunes-Silva C.G."/>
            <person name="de Carvalho C.R."/>
            <person name="Soares C.M."/>
            <person name="de Menezes C.B."/>
            <person name="Matiolli C."/>
            <person name="Caffrey D."/>
            <person name="Araujo D.A."/>
            <person name="de Oliveira D.M."/>
            <person name="Golenbock D."/>
            <person name="Grisard E.C."/>
            <person name="Fantinatti-Garboggini F."/>
            <person name="de Carvalho F.M."/>
            <person name="Barcellos F.G."/>
            <person name="Prosdocimi F."/>
            <person name="May G."/>
            <person name="Azevedo Junior G.M."/>
            <person name="Guimaraes G.M."/>
            <person name="Goldman G.H."/>
            <person name="Padilha I.Q."/>
            <person name="Batista Jda S."/>
            <person name="Ferro J.A."/>
            <person name="Ribeiro J.M."/>
            <person name="Fietto J.L."/>
            <person name="Dabbas K.M."/>
            <person name="Cerdeira L."/>
            <person name="Agnez-Lima L.F."/>
            <person name="Brocchi M."/>
            <person name="de Carvalho M.O."/>
            <person name="Teixeira Mde M."/>
            <person name="Diniz Maia Mde M."/>
            <person name="Goldman M.H."/>
            <person name="Cruz Schneider M.P."/>
            <person name="Felipe M.S."/>
            <person name="Hungria M."/>
            <person name="Nicolas M.F."/>
            <person name="Pereira M."/>
            <person name="Montes M.A."/>
            <person name="Cantao M.E."/>
            <person name="Vincentz M."/>
            <person name="Rafael M.S."/>
            <person name="Silverman N."/>
            <person name="Stoco P.H."/>
            <person name="Souza R.C."/>
            <person name="Vicentini R."/>
            <person name="Gazzinelli R.T."/>
            <person name="Neves Rde O."/>
            <person name="Silva R."/>
            <person name="Astolfi-Filho S."/>
            <person name="Maciel T.E."/>
            <person name="Urmenyi T.P."/>
            <person name="Tadei W.P."/>
            <person name="Camargo E.P."/>
            <person name="de Vasconcelos A.T."/>
        </authorList>
    </citation>
    <scope>NUCLEOTIDE SEQUENCE</scope>
</reference>
<evidence type="ECO:0000256" key="2">
    <source>
        <dbReference type="ARBA" id="ARBA00004555"/>
    </source>
</evidence>
<organism evidence="10">
    <name type="scientific">Anopheles darlingi</name>
    <name type="common">Mosquito</name>
    <dbReference type="NCBI Taxonomy" id="43151"/>
    <lineage>
        <taxon>Eukaryota</taxon>
        <taxon>Metazoa</taxon>
        <taxon>Ecdysozoa</taxon>
        <taxon>Arthropoda</taxon>
        <taxon>Hexapoda</taxon>
        <taxon>Insecta</taxon>
        <taxon>Pterygota</taxon>
        <taxon>Neoptera</taxon>
        <taxon>Endopterygota</taxon>
        <taxon>Diptera</taxon>
        <taxon>Nematocera</taxon>
        <taxon>Culicoidea</taxon>
        <taxon>Culicidae</taxon>
        <taxon>Anophelinae</taxon>
        <taxon>Anopheles</taxon>
    </lineage>
</organism>
<dbReference type="GO" id="GO:1905515">
    <property type="term" value="P:non-motile cilium assembly"/>
    <property type="evidence" value="ECO:0007669"/>
    <property type="project" value="TreeGrafter"/>
</dbReference>
<dbReference type="InterPro" id="IPR007033">
    <property type="entry name" value="GORAB"/>
</dbReference>
<evidence type="ECO:0000313" key="11">
    <source>
        <dbReference type="EnsemblMetazoa" id="ADAC002408-PA"/>
    </source>
</evidence>